<gene>
    <name evidence="3" type="ORF">GA0061094_1733</name>
</gene>
<dbReference type="OrthoDB" id="9789113at2"/>
<dbReference type="PANTHER" id="PTHR14969">
    <property type="entry name" value="SPHINGOSINE-1-PHOSPHATE PHOSPHOHYDROLASE"/>
    <property type="match status" value="1"/>
</dbReference>
<sequence>MKKGFYITGIITFILFMTIAHFVYYDLSIPWDPYLLENMNHMRFIKIFSVMGTELAIGGGAILLILYLWWAKKDFPGILTVVVAVAGSNVLNKSIKNLMERDRPPFPHEEESFSFPSGHAMVGIVFLLTASYFISREFSSIKVKWGIYILASATAFLAGMSRVVEQAHYPSDVLAGFLIGYSIFTLTTFLYEKNPYKKVRPSGA</sequence>
<organism evidence="3 4">
    <name type="scientific">[Bacillus] enclensis</name>
    <dbReference type="NCBI Taxonomy" id="1402860"/>
    <lineage>
        <taxon>Bacteria</taxon>
        <taxon>Bacillati</taxon>
        <taxon>Bacillota</taxon>
        <taxon>Bacilli</taxon>
        <taxon>Bacillales</taxon>
        <taxon>Bacillaceae</taxon>
        <taxon>Rossellomorea</taxon>
    </lineage>
</organism>
<feature type="transmembrane region" description="Helical" evidence="1">
    <location>
        <begin position="173"/>
        <end position="191"/>
    </location>
</feature>
<evidence type="ECO:0000313" key="4">
    <source>
        <dbReference type="Proteomes" id="UP000181997"/>
    </source>
</evidence>
<keyword evidence="1" id="KW-1133">Transmembrane helix</keyword>
<proteinExistence type="predicted"/>
<dbReference type="AlphaFoldDB" id="A0A0V8HHT4"/>
<dbReference type="SUPFAM" id="SSF48317">
    <property type="entry name" value="Acid phosphatase/Vanadium-dependent haloperoxidase"/>
    <property type="match status" value="1"/>
</dbReference>
<feature type="transmembrane region" description="Helical" evidence="1">
    <location>
        <begin position="115"/>
        <end position="133"/>
    </location>
</feature>
<evidence type="ECO:0000256" key="1">
    <source>
        <dbReference type="SAM" id="Phobius"/>
    </source>
</evidence>
<dbReference type="RefSeq" id="WP_058298186.1">
    <property type="nucleotide sequence ID" value="NZ_FMAU01000002.1"/>
</dbReference>
<dbReference type="CDD" id="cd03392">
    <property type="entry name" value="PAP2_like_2"/>
    <property type="match status" value="1"/>
</dbReference>
<dbReference type="InterPro" id="IPR036938">
    <property type="entry name" value="PAP2/HPO_sf"/>
</dbReference>
<reference evidence="4" key="1">
    <citation type="submission" date="2016-08" db="EMBL/GenBank/DDBJ databases">
        <authorList>
            <person name="Varghese N."/>
            <person name="Submissions Spin"/>
        </authorList>
    </citation>
    <scope>NUCLEOTIDE SEQUENCE [LARGE SCALE GENOMIC DNA]</scope>
    <source>
        <strain evidence="4">SGD-1123</strain>
    </source>
</reference>
<dbReference type="Gene3D" id="1.20.144.10">
    <property type="entry name" value="Phosphatidic acid phosphatase type 2/haloperoxidase"/>
    <property type="match status" value="2"/>
</dbReference>
<dbReference type="Proteomes" id="UP000181997">
    <property type="component" value="Unassembled WGS sequence"/>
</dbReference>
<evidence type="ECO:0000313" key="3">
    <source>
        <dbReference type="EMBL" id="SCB99657.1"/>
    </source>
</evidence>
<name>A0A0V8HHT4_9BACI</name>
<keyword evidence="4" id="KW-1185">Reference proteome</keyword>
<keyword evidence="1" id="KW-0472">Membrane</keyword>
<dbReference type="EMBL" id="FMAU01000002">
    <property type="protein sequence ID" value="SCB99657.1"/>
    <property type="molecule type" value="Genomic_DNA"/>
</dbReference>
<dbReference type="SMART" id="SM00014">
    <property type="entry name" value="acidPPc"/>
    <property type="match status" value="1"/>
</dbReference>
<feature type="transmembrane region" description="Helical" evidence="1">
    <location>
        <begin position="145"/>
        <end position="161"/>
    </location>
</feature>
<feature type="transmembrane region" description="Helical" evidence="1">
    <location>
        <begin position="77"/>
        <end position="95"/>
    </location>
</feature>
<feature type="transmembrane region" description="Helical" evidence="1">
    <location>
        <begin position="44"/>
        <end position="70"/>
    </location>
</feature>
<evidence type="ECO:0000259" key="2">
    <source>
        <dbReference type="SMART" id="SM00014"/>
    </source>
</evidence>
<dbReference type="PANTHER" id="PTHR14969:SF13">
    <property type="entry name" value="AT30094P"/>
    <property type="match status" value="1"/>
</dbReference>
<feature type="domain" description="Phosphatidic acid phosphatase type 2/haloperoxidase" evidence="2">
    <location>
        <begin position="77"/>
        <end position="188"/>
    </location>
</feature>
<dbReference type="InterPro" id="IPR000326">
    <property type="entry name" value="PAP2/HPO"/>
</dbReference>
<protein>
    <submittedName>
        <fullName evidence="3">Undecaprenyl-diphosphatase</fullName>
    </submittedName>
</protein>
<feature type="transmembrane region" description="Helical" evidence="1">
    <location>
        <begin position="5"/>
        <end position="24"/>
    </location>
</feature>
<accession>A0A0V8HHT4</accession>
<keyword evidence="1" id="KW-0812">Transmembrane</keyword>
<dbReference type="Pfam" id="PF01569">
    <property type="entry name" value="PAP2"/>
    <property type="match status" value="1"/>
</dbReference>